<evidence type="ECO:0000313" key="3">
    <source>
        <dbReference type="EMBL" id="MDT0308279.1"/>
    </source>
</evidence>
<evidence type="ECO:0000313" key="4">
    <source>
        <dbReference type="Proteomes" id="UP001183388"/>
    </source>
</evidence>
<dbReference type="Proteomes" id="UP001183388">
    <property type="component" value="Unassembled WGS sequence"/>
</dbReference>
<name>A0ABU2L9N4_9ACTN</name>
<dbReference type="InterPro" id="IPR025751">
    <property type="entry name" value="RsbRD_N_dom"/>
</dbReference>
<proteinExistence type="predicted"/>
<dbReference type="PANTHER" id="PTHR33744">
    <property type="entry name" value="CARBOHYDRATE DIACID REGULATOR"/>
    <property type="match status" value="1"/>
</dbReference>
<dbReference type="Gene3D" id="1.10.10.2840">
    <property type="entry name" value="PucR C-terminal helix-turn-helix domain"/>
    <property type="match status" value="1"/>
</dbReference>
<dbReference type="Pfam" id="PF14361">
    <property type="entry name" value="RsbRD_N"/>
    <property type="match status" value="1"/>
</dbReference>
<sequence length="416" mass="44793">MTSEPRTPARTGGMAVQQWLASSLPHLAEEVTARLIASIPVYSRLPVEQLRSEVKRTVDIGIRGFAEVLRTGQLPSPERLEYLRATAASRAEDGIPINAVIHAHHMAARMCVDMLVPRAEELDLPDVLTTQGLLLDYLGLITSSISAGYLDEHTAEQNESSAARHALLTALLAGHDPAADAARAELAVPAGYFVVALTVGPHADELSPGVDGRIAARRKVRRLRTEIDRRLGQTALLRLNGDEGLVLLPHRTAPDALGAEDWDWLEHLIASLSEACGAVIVAGVQPAAPADVPEAARLAEELRELAVSSGRPGGTYRLEDLSLEYQLSRPGRALDHLAGLLAPVRERPDLLLTLRTFLNTGFNRRRTASLLRVHHNTVDYRLGRIAALTGLDIGNAADLITLYAALLAAGDESRAA</sequence>
<dbReference type="Pfam" id="PF13556">
    <property type="entry name" value="HTH_30"/>
    <property type="match status" value="1"/>
</dbReference>
<reference evidence="4" key="1">
    <citation type="submission" date="2023-07" db="EMBL/GenBank/DDBJ databases">
        <title>30 novel species of actinomycetes from the DSMZ collection.</title>
        <authorList>
            <person name="Nouioui I."/>
        </authorList>
    </citation>
    <scope>NUCLEOTIDE SEQUENCE [LARGE SCALE GENOMIC DNA]</scope>
    <source>
        <strain evidence="4">DSM 44917</strain>
    </source>
</reference>
<dbReference type="InterPro" id="IPR025736">
    <property type="entry name" value="PucR_C-HTH_dom"/>
</dbReference>
<protein>
    <submittedName>
        <fullName evidence="3">Helix-turn-helix domain-containing protein</fullName>
    </submittedName>
</protein>
<dbReference type="InterPro" id="IPR042070">
    <property type="entry name" value="PucR_C-HTH_sf"/>
</dbReference>
<organism evidence="3 4">
    <name type="scientific">Streptomyces boetiae</name>
    <dbReference type="NCBI Taxonomy" id="3075541"/>
    <lineage>
        <taxon>Bacteria</taxon>
        <taxon>Bacillati</taxon>
        <taxon>Actinomycetota</taxon>
        <taxon>Actinomycetes</taxon>
        <taxon>Kitasatosporales</taxon>
        <taxon>Streptomycetaceae</taxon>
        <taxon>Streptomyces</taxon>
    </lineage>
</organism>
<dbReference type="RefSeq" id="WP_311631229.1">
    <property type="nucleotide sequence ID" value="NZ_JAVREN010000020.1"/>
</dbReference>
<dbReference type="EMBL" id="JAVREN010000020">
    <property type="protein sequence ID" value="MDT0308279.1"/>
    <property type="molecule type" value="Genomic_DNA"/>
</dbReference>
<dbReference type="PANTHER" id="PTHR33744:SF1">
    <property type="entry name" value="DNA-BINDING TRANSCRIPTIONAL ACTIVATOR ADER"/>
    <property type="match status" value="1"/>
</dbReference>
<evidence type="ECO:0000259" key="2">
    <source>
        <dbReference type="Pfam" id="PF14361"/>
    </source>
</evidence>
<accession>A0ABU2L9N4</accession>
<evidence type="ECO:0000259" key="1">
    <source>
        <dbReference type="Pfam" id="PF13556"/>
    </source>
</evidence>
<feature type="domain" description="RsbT co-antagonist protein RsbRD N-terminal" evidence="2">
    <location>
        <begin position="25"/>
        <end position="163"/>
    </location>
</feature>
<dbReference type="InterPro" id="IPR051448">
    <property type="entry name" value="CdaR-like_regulators"/>
</dbReference>
<comment type="caution">
    <text evidence="3">The sequence shown here is derived from an EMBL/GenBank/DDBJ whole genome shotgun (WGS) entry which is preliminary data.</text>
</comment>
<gene>
    <name evidence="3" type="ORF">RM780_15100</name>
</gene>
<keyword evidence="4" id="KW-1185">Reference proteome</keyword>
<feature type="domain" description="PucR C-terminal helix-turn-helix" evidence="1">
    <location>
        <begin position="350"/>
        <end position="408"/>
    </location>
</feature>